<evidence type="ECO:0000313" key="2">
    <source>
        <dbReference type="Proteomes" id="UP001500151"/>
    </source>
</evidence>
<evidence type="ECO:0000313" key="1">
    <source>
        <dbReference type="EMBL" id="GAA2623760.1"/>
    </source>
</evidence>
<protein>
    <submittedName>
        <fullName evidence="1">Uncharacterized protein</fullName>
    </submittedName>
</protein>
<dbReference type="Proteomes" id="UP001500151">
    <property type="component" value="Unassembled WGS sequence"/>
</dbReference>
<comment type="caution">
    <text evidence="1">The sequence shown here is derived from an EMBL/GenBank/DDBJ whole genome shotgun (WGS) entry which is preliminary data.</text>
</comment>
<proteinExistence type="predicted"/>
<accession>A0ABN3QDN7</accession>
<gene>
    <name evidence="1" type="ORF">GCM10010307_09410</name>
</gene>
<keyword evidence="2" id="KW-1185">Reference proteome</keyword>
<dbReference type="EMBL" id="BAAASJ010000012">
    <property type="protein sequence ID" value="GAA2623760.1"/>
    <property type="molecule type" value="Genomic_DNA"/>
</dbReference>
<name>A0ABN3QDN7_9ACTN</name>
<organism evidence="1 2">
    <name type="scientific">Streptomyces vastus</name>
    <dbReference type="NCBI Taxonomy" id="285451"/>
    <lineage>
        <taxon>Bacteria</taxon>
        <taxon>Bacillati</taxon>
        <taxon>Actinomycetota</taxon>
        <taxon>Actinomycetes</taxon>
        <taxon>Kitasatosporales</taxon>
        <taxon>Streptomycetaceae</taxon>
        <taxon>Streptomyces</taxon>
    </lineage>
</organism>
<sequence length="130" mass="13924">MEAAAAPTGWAYLVGLPAFRNGEGGSVEAAEYRVWVRALEHVRPVDGVDYDQVVTERLNPSPQSAVRELLEVMAPAFRVGAAEGTRRPQPGRGRLARAGLCRGRGVGWTLRLHTARPTGCPRHGDRGGAA</sequence>
<reference evidence="1 2" key="1">
    <citation type="journal article" date="2019" name="Int. J. Syst. Evol. Microbiol.">
        <title>The Global Catalogue of Microorganisms (GCM) 10K type strain sequencing project: providing services to taxonomists for standard genome sequencing and annotation.</title>
        <authorList>
            <consortium name="The Broad Institute Genomics Platform"/>
            <consortium name="The Broad Institute Genome Sequencing Center for Infectious Disease"/>
            <person name="Wu L."/>
            <person name="Ma J."/>
        </authorList>
    </citation>
    <scope>NUCLEOTIDE SEQUENCE [LARGE SCALE GENOMIC DNA]</scope>
    <source>
        <strain evidence="1 2">JCM 4524</strain>
    </source>
</reference>